<dbReference type="EMBL" id="CP004346">
    <property type="protein sequence ID" value="AGH41439.1"/>
    <property type="molecule type" value="Genomic_DNA"/>
</dbReference>
<reference evidence="1 2" key="1">
    <citation type="journal article" date="2013" name="Genome Announc.">
        <title>Complete Genome Sequence of the Probiotic Bifidobacterium thermophilum Strain RBL67.</title>
        <authorList>
            <person name="Jans C."/>
            <person name="Lacroix C."/>
            <person name="Follador R."/>
            <person name="Stevens M.J."/>
        </authorList>
    </citation>
    <scope>NUCLEOTIDE SEQUENCE [LARGE SCALE GENOMIC DNA]</scope>
    <source>
        <strain evidence="1 2">RBL67</strain>
    </source>
</reference>
<dbReference type="HOGENOM" id="CLU_213081_0_0_11"/>
<organism evidence="1 2">
    <name type="scientific">Bifidobacterium thermophilum RBL67</name>
    <dbReference type="NCBI Taxonomy" id="1254439"/>
    <lineage>
        <taxon>Bacteria</taxon>
        <taxon>Bacillati</taxon>
        <taxon>Actinomycetota</taxon>
        <taxon>Actinomycetes</taxon>
        <taxon>Bifidobacteriales</taxon>
        <taxon>Bifidobacteriaceae</taxon>
        <taxon>Bifidobacterium</taxon>
    </lineage>
</organism>
<sequence length="54" mass="5958">MRLSTLVLFLCHVCPPGRLVVCLCDLRTKHSLHITGFLGCVPHQSPNPVNACLF</sequence>
<proteinExistence type="predicted"/>
<gene>
    <name evidence="1" type="ORF">D805_1172</name>
</gene>
<dbReference type="PATRIC" id="fig|1254439.12.peg.1164"/>
<evidence type="ECO:0000313" key="2">
    <source>
        <dbReference type="Proteomes" id="UP000011835"/>
    </source>
</evidence>
<keyword evidence="2" id="KW-1185">Reference proteome</keyword>
<evidence type="ECO:0000313" key="1">
    <source>
        <dbReference type="EMBL" id="AGH41439.1"/>
    </source>
</evidence>
<protein>
    <submittedName>
        <fullName evidence="1">Uncharacterized protein</fullName>
    </submittedName>
</protein>
<dbReference type="AlphaFoldDB" id="M4RGX8"/>
<dbReference type="KEGG" id="btp:D805_1172"/>
<dbReference type="Proteomes" id="UP000011835">
    <property type="component" value="Chromosome"/>
</dbReference>
<name>M4RGX8_9BIFI</name>
<accession>M4RGX8</accession>